<comment type="caution">
    <text evidence="2">The sequence shown here is derived from an EMBL/GenBank/DDBJ whole genome shotgun (WGS) entry which is preliminary data.</text>
</comment>
<feature type="transmembrane region" description="Helical" evidence="1">
    <location>
        <begin position="70"/>
        <end position="94"/>
    </location>
</feature>
<keyword evidence="1" id="KW-0812">Transmembrane</keyword>
<evidence type="ECO:0000313" key="2">
    <source>
        <dbReference type="EMBL" id="CAG5126861.1"/>
    </source>
</evidence>
<accession>A0A8S3ZJ09</accession>
<name>A0A8S3ZJ09_9EUPU</name>
<proteinExistence type="predicted"/>
<evidence type="ECO:0000256" key="1">
    <source>
        <dbReference type="SAM" id="Phobius"/>
    </source>
</evidence>
<dbReference type="AlphaFoldDB" id="A0A8S3ZJ09"/>
<keyword evidence="3" id="KW-1185">Reference proteome</keyword>
<keyword evidence="1" id="KW-1133">Transmembrane helix</keyword>
<gene>
    <name evidence="2" type="ORF">CUNI_LOCUS12419</name>
</gene>
<protein>
    <submittedName>
        <fullName evidence="2">Uncharacterized protein</fullName>
    </submittedName>
</protein>
<feature type="transmembrane region" description="Helical" evidence="1">
    <location>
        <begin position="145"/>
        <end position="167"/>
    </location>
</feature>
<dbReference type="Gene3D" id="1.20.140.150">
    <property type="match status" value="1"/>
</dbReference>
<evidence type="ECO:0000313" key="3">
    <source>
        <dbReference type="Proteomes" id="UP000678393"/>
    </source>
</evidence>
<keyword evidence="1" id="KW-0472">Membrane</keyword>
<feature type="transmembrane region" description="Helical" evidence="1">
    <location>
        <begin position="106"/>
        <end position="125"/>
    </location>
</feature>
<dbReference type="OrthoDB" id="6149483at2759"/>
<dbReference type="EMBL" id="CAJHNH020002480">
    <property type="protein sequence ID" value="CAG5126861.1"/>
    <property type="molecule type" value="Genomic_DNA"/>
</dbReference>
<dbReference type="Proteomes" id="UP000678393">
    <property type="component" value="Unassembled WGS sequence"/>
</dbReference>
<feature type="transmembrane region" description="Helical" evidence="1">
    <location>
        <begin position="12"/>
        <end position="35"/>
    </location>
</feature>
<sequence length="168" mass="18284">MANIFSTSSIWMKIASFSVLIGLILFVIGFATPAWRVYGSQETRGLWQFHTCIFGCRTVSYGQVNDFHRAIQAMECIGLIGYVLSAVCVLLYLCADSFRRRNCLQATTALTFAGIIFASIGYALFGATSDGDNRNGYGSDMGWSMGVSLAGTILYGVAGIMLILQLVR</sequence>
<organism evidence="2 3">
    <name type="scientific">Candidula unifasciata</name>
    <dbReference type="NCBI Taxonomy" id="100452"/>
    <lineage>
        <taxon>Eukaryota</taxon>
        <taxon>Metazoa</taxon>
        <taxon>Spiralia</taxon>
        <taxon>Lophotrochozoa</taxon>
        <taxon>Mollusca</taxon>
        <taxon>Gastropoda</taxon>
        <taxon>Heterobranchia</taxon>
        <taxon>Euthyneura</taxon>
        <taxon>Panpulmonata</taxon>
        <taxon>Eupulmonata</taxon>
        <taxon>Stylommatophora</taxon>
        <taxon>Helicina</taxon>
        <taxon>Helicoidea</taxon>
        <taxon>Geomitridae</taxon>
        <taxon>Candidula</taxon>
    </lineage>
</organism>
<reference evidence="2" key="1">
    <citation type="submission" date="2021-04" db="EMBL/GenBank/DDBJ databases">
        <authorList>
            <consortium name="Molecular Ecology Group"/>
        </authorList>
    </citation>
    <scope>NUCLEOTIDE SEQUENCE</scope>
</reference>